<dbReference type="Proteomes" id="UP000609323">
    <property type="component" value="Unassembled WGS sequence"/>
</dbReference>
<protein>
    <submittedName>
        <fullName evidence="3">Short-chain dehydrogenase</fullName>
    </submittedName>
</protein>
<dbReference type="PANTHER" id="PTHR43157:SF31">
    <property type="entry name" value="PHOSPHATIDYLINOSITOL-GLYCAN BIOSYNTHESIS CLASS F PROTEIN"/>
    <property type="match status" value="1"/>
</dbReference>
<keyword evidence="1" id="KW-0560">Oxidoreductase</keyword>
<dbReference type="Pfam" id="PF00106">
    <property type="entry name" value="adh_short"/>
    <property type="match status" value="1"/>
</dbReference>
<sequence>MSNPDNSKADGRQRIAVVTGASGGMGLATARMLASEHGMKVYLLARSLERGTAALENVKRCSKRDDPELILCDLGSMEQIRRAAEEIRSRCTHIDVLVNNAGVLTLRREETEDGFERQLGVNHLGHFVLTRELLPLLSESRQGRIVIVSSAIHKFGKMNYNDPHMKRRYTMWGAYGRSKLANLWFMKELHERLKESRVTVNAVHPGAVSTQIGVNRSTGFGTFVHRMVKPFFLTPEQGADTAVYLASSPEVAGMSGLYFYKRKPAKISAKASSPELANRFWEWSEEVTGYRDQPKPVETNVPTTTGSFRINSFR</sequence>
<reference evidence="4" key="1">
    <citation type="journal article" date="2019" name="Int. J. Syst. Evol. Microbiol.">
        <title>The Global Catalogue of Microorganisms (GCM) 10K type strain sequencing project: providing services to taxonomists for standard genome sequencing and annotation.</title>
        <authorList>
            <consortium name="The Broad Institute Genomics Platform"/>
            <consortium name="The Broad Institute Genome Sequencing Center for Infectious Disease"/>
            <person name="Wu L."/>
            <person name="Ma J."/>
        </authorList>
    </citation>
    <scope>NUCLEOTIDE SEQUENCE [LARGE SCALE GENOMIC DNA]</scope>
    <source>
        <strain evidence="4">CGMCC 1.15044</strain>
    </source>
</reference>
<dbReference type="EMBL" id="BMHF01000010">
    <property type="protein sequence ID" value="GGA42808.1"/>
    <property type="molecule type" value="Genomic_DNA"/>
</dbReference>
<dbReference type="PRINTS" id="PR00081">
    <property type="entry name" value="GDHRDH"/>
</dbReference>
<name>A0ABQ1GFG5_9BACL</name>
<keyword evidence="4" id="KW-1185">Reference proteome</keyword>
<evidence type="ECO:0000256" key="2">
    <source>
        <dbReference type="RuleBase" id="RU000363"/>
    </source>
</evidence>
<dbReference type="PANTHER" id="PTHR43157">
    <property type="entry name" value="PHOSPHATIDYLINOSITOL-GLYCAN BIOSYNTHESIS CLASS F PROTEIN-RELATED"/>
    <property type="match status" value="1"/>
</dbReference>
<dbReference type="RefSeq" id="WP_094094498.1">
    <property type="nucleotide sequence ID" value="NZ_BMHF01000010.1"/>
</dbReference>
<accession>A0ABQ1GFG5</accession>
<evidence type="ECO:0000313" key="3">
    <source>
        <dbReference type="EMBL" id="GGA42808.1"/>
    </source>
</evidence>
<dbReference type="InterPro" id="IPR002347">
    <property type="entry name" value="SDR_fam"/>
</dbReference>
<comment type="caution">
    <text evidence="3">The sequence shown here is derived from an EMBL/GenBank/DDBJ whole genome shotgun (WGS) entry which is preliminary data.</text>
</comment>
<gene>
    <name evidence="3" type="ORF">GCM10010917_30190</name>
</gene>
<proteinExistence type="inferred from homology"/>
<dbReference type="PRINTS" id="PR00080">
    <property type="entry name" value="SDRFAMILY"/>
</dbReference>
<dbReference type="SUPFAM" id="SSF51735">
    <property type="entry name" value="NAD(P)-binding Rossmann-fold domains"/>
    <property type="match status" value="1"/>
</dbReference>
<evidence type="ECO:0000256" key="1">
    <source>
        <dbReference type="ARBA" id="ARBA00023002"/>
    </source>
</evidence>
<comment type="similarity">
    <text evidence="2">Belongs to the short-chain dehydrogenases/reductases (SDR) family.</text>
</comment>
<dbReference type="CDD" id="cd05327">
    <property type="entry name" value="retinol-DH_like_SDR_c_like"/>
    <property type="match status" value="1"/>
</dbReference>
<dbReference type="Gene3D" id="3.40.50.720">
    <property type="entry name" value="NAD(P)-binding Rossmann-like Domain"/>
    <property type="match status" value="1"/>
</dbReference>
<organism evidence="3 4">
    <name type="scientific">Paenibacillus physcomitrellae</name>
    <dbReference type="NCBI Taxonomy" id="1619311"/>
    <lineage>
        <taxon>Bacteria</taxon>
        <taxon>Bacillati</taxon>
        <taxon>Bacillota</taxon>
        <taxon>Bacilli</taxon>
        <taxon>Bacillales</taxon>
        <taxon>Paenibacillaceae</taxon>
        <taxon>Paenibacillus</taxon>
    </lineage>
</organism>
<dbReference type="InterPro" id="IPR036291">
    <property type="entry name" value="NAD(P)-bd_dom_sf"/>
</dbReference>
<evidence type="ECO:0000313" key="4">
    <source>
        <dbReference type="Proteomes" id="UP000609323"/>
    </source>
</evidence>